<dbReference type="EMBL" id="WBVO01000014">
    <property type="protein sequence ID" value="KAB2805457.1"/>
    <property type="molecule type" value="Genomic_DNA"/>
</dbReference>
<name>A0A6N6RCU2_9FLAO</name>
<feature type="compositionally biased region" description="Low complexity" evidence="1">
    <location>
        <begin position="117"/>
        <end position="135"/>
    </location>
</feature>
<reference evidence="3 4" key="1">
    <citation type="submission" date="2019-09" db="EMBL/GenBank/DDBJ databases">
        <title>Genomes of family Cryomorphaceae.</title>
        <authorList>
            <person name="Bowman J.P."/>
        </authorList>
    </citation>
    <scope>NUCLEOTIDE SEQUENCE [LARGE SCALE GENOMIC DNA]</scope>
    <source>
        <strain evidence="3 4">LMG 25704</strain>
    </source>
</reference>
<sequence>MRSNLATWMKGKLDQINDRATSADWANMEEMLNAHPSFAAAPKPWYKTNLGIGGLITAAAILIGLTTWVMFPVEESDMVPTLENSIVNDAPAEVYEEPQIEDVSSTSSDQASEAFTPQIPSSSPSSPSTSRGASPADESVVADANIGEGTTQEDNPSGGNLDESNTSIVNSSSTSLVSTQNTEGLREVVPTDVTETSPEVSQESTVAENSTSAPQSSSFDIPESDSNNSDEAGSNGSTSVGGIAMVSGTEMNTSSEASAPVTQSDRGNTGSSNTTIPSAGGNSNAVGSEGREGSSNETGSESIAEVSEDESPDEGTSSTPAIANEESNSAQPESSSAAPVIRSMRSENAIEFSLAAYGTYDLGGGEQSNENGRSYEWNAPLGYGIEVEASWKGWTASSGVMYHDEAATYSASSFSLDTNRSAAYWYEADTQQVTIIDSTWVIQGINQGYWQVDTTVRNVINHELNERLQYSQTTTTSQTNYRWAGYRLSAPLLVGKRWDIGRFTTGIHAGPVFTFRSATLFTNESFQTNYTEFGTDLLVRAEVGYRITDHFDLFGRASYRTNATANTLYGKAAWSQAQIPVSFGMRYRF</sequence>
<keyword evidence="2" id="KW-1133">Transmembrane helix</keyword>
<dbReference type="AlphaFoldDB" id="A0A6N6RCU2"/>
<keyword evidence="2" id="KW-0472">Membrane</keyword>
<dbReference type="Proteomes" id="UP000468650">
    <property type="component" value="Unassembled WGS sequence"/>
</dbReference>
<dbReference type="RefSeq" id="WP_151668390.1">
    <property type="nucleotide sequence ID" value="NZ_WBVO01000014.1"/>
</dbReference>
<feature type="compositionally biased region" description="Polar residues" evidence="1">
    <location>
        <begin position="249"/>
        <end position="286"/>
    </location>
</feature>
<evidence type="ECO:0000256" key="2">
    <source>
        <dbReference type="SAM" id="Phobius"/>
    </source>
</evidence>
<gene>
    <name evidence="3" type="ORF">F8C67_13475</name>
</gene>
<feature type="compositionally biased region" description="Low complexity" evidence="1">
    <location>
        <begin position="164"/>
        <end position="182"/>
    </location>
</feature>
<proteinExistence type="predicted"/>
<feature type="compositionally biased region" description="Polar residues" evidence="1">
    <location>
        <begin position="314"/>
        <end position="337"/>
    </location>
</feature>
<comment type="caution">
    <text evidence="3">The sequence shown here is derived from an EMBL/GenBank/DDBJ whole genome shotgun (WGS) entry which is preliminary data.</text>
</comment>
<keyword evidence="4" id="KW-1185">Reference proteome</keyword>
<protein>
    <submittedName>
        <fullName evidence="3">Uncharacterized protein</fullName>
    </submittedName>
</protein>
<feature type="compositionally biased region" description="Polar residues" evidence="1">
    <location>
        <begin position="148"/>
        <end position="158"/>
    </location>
</feature>
<evidence type="ECO:0000256" key="1">
    <source>
        <dbReference type="SAM" id="MobiDB-lite"/>
    </source>
</evidence>
<dbReference type="OrthoDB" id="9901113at2"/>
<feature type="compositionally biased region" description="Polar residues" evidence="1">
    <location>
        <begin position="193"/>
        <end position="240"/>
    </location>
</feature>
<organism evidence="3 4">
    <name type="scientific">Phaeocystidibacter luteus</name>
    <dbReference type="NCBI Taxonomy" id="911197"/>
    <lineage>
        <taxon>Bacteria</taxon>
        <taxon>Pseudomonadati</taxon>
        <taxon>Bacteroidota</taxon>
        <taxon>Flavobacteriia</taxon>
        <taxon>Flavobacteriales</taxon>
        <taxon>Phaeocystidibacteraceae</taxon>
        <taxon>Phaeocystidibacter</taxon>
    </lineage>
</organism>
<evidence type="ECO:0000313" key="4">
    <source>
        <dbReference type="Proteomes" id="UP000468650"/>
    </source>
</evidence>
<feature type="transmembrane region" description="Helical" evidence="2">
    <location>
        <begin position="50"/>
        <end position="71"/>
    </location>
</feature>
<feature type="region of interest" description="Disordered" evidence="1">
    <location>
        <begin position="97"/>
        <end position="340"/>
    </location>
</feature>
<feature type="compositionally biased region" description="Polar residues" evidence="1">
    <location>
        <begin position="102"/>
        <end position="115"/>
    </location>
</feature>
<evidence type="ECO:0000313" key="3">
    <source>
        <dbReference type="EMBL" id="KAB2805457.1"/>
    </source>
</evidence>
<keyword evidence="2" id="KW-0812">Transmembrane</keyword>
<accession>A0A6N6RCU2</accession>